<keyword evidence="3" id="KW-1185">Reference proteome</keyword>
<organism evidence="2 3">
    <name type="scientific">Metasolibacillus meyeri</name>
    <dbReference type="NCBI Taxonomy" id="1071052"/>
    <lineage>
        <taxon>Bacteria</taxon>
        <taxon>Bacillati</taxon>
        <taxon>Bacillota</taxon>
        <taxon>Bacilli</taxon>
        <taxon>Bacillales</taxon>
        <taxon>Caryophanaceae</taxon>
        <taxon>Metasolibacillus</taxon>
    </lineage>
</organism>
<evidence type="ECO:0000313" key="2">
    <source>
        <dbReference type="EMBL" id="MEC1178381.1"/>
    </source>
</evidence>
<sequence>MDRELLQLQAPVRTKIAKQTSLQAIQASIRQQQKRQKKQYYSVLVAAILLVSILSASFLNGTSNTTNNMAAQAGTIEKGYIVQHRATELSYMMQWYYFQKKKINEQNLTILEPYIQNIPTSTVKTESLSIWPEKQFLLKMSEGQIQQVAIFPYEEQQLMFVDAHTRQTVVLAIEEAQEVSEIIGHTDSLNFFVKSLLLLVIGVIGMKGTYYFYRSKGEPKRERAKITYFLAGFCVYVLWTFINGISYYYFGAINGLFVATAWTLLFLGKLLIDYYKGKFNYSIFAIVPFFVMILAMIFVYCM</sequence>
<feature type="transmembrane region" description="Helical" evidence="1">
    <location>
        <begin position="279"/>
        <end position="300"/>
    </location>
</feature>
<reference evidence="2 3" key="1">
    <citation type="submission" date="2023-03" db="EMBL/GenBank/DDBJ databases">
        <title>Bacillus Genome Sequencing.</title>
        <authorList>
            <person name="Dunlap C."/>
        </authorList>
    </citation>
    <scope>NUCLEOTIDE SEQUENCE [LARGE SCALE GENOMIC DNA]</scope>
    <source>
        <strain evidence="2 3">B-59205</strain>
    </source>
</reference>
<evidence type="ECO:0000313" key="3">
    <source>
        <dbReference type="Proteomes" id="UP001344888"/>
    </source>
</evidence>
<dbReference type="EMBL" id="JARSFG010000011">
    <property type="protein sequence ID" value="MEC1178381.1"/>
    <property type="molecule type" value="Genomic_DNA"/>
</dbReference>
<dbReference type="AlphaFoldDB" id="A0AAW9NTV2"/>
<feature type="transmembrane region" description="Helical" evidence="1">
    <location>
        <begin position="248"/>
        <end position="267"/>
    </location>
</feature>
<name>A0AAW9NTV2_9BACL</name>
<keyword evidence="1" id="KW-0812">Transmembrane</keyword>
<feature type="transmembrane region" description="Helical" evidence="1">
    <location>
        <begin position="40"/>
        <end position="59"/>
    </location>
</feature>
<keyword evidence="1" id="KW-1133">Transmembrane helix</keyword>
<dbReference type="Proteomes" id="UP001344888">
    <property type="component" value="Unassembled WGS sequence"/>
</dbReference>
<comment type="caution">
    <text evidence="2">The sequence shown here is derived from an EMBL/GenBank/DDBJ whole genome shotgun (WGS) entry which is preliminary data.</text>
</comment>
<protein>
    <submittedName>
        <fullName evidence="2">Uncharacterized protein</fullName>
    </submittedName>
</protein>
<feature type="transmembrane region" description="Helical" evidence="1">
    <location>
        <begin position="225"/>
        <end position="242"/>
    </location>
</feature>
<keyword evidence="1" id="KW-0472">Membrane</keyword>
<accession>A0AAW9NTV2</accession>
<evidence type="ECO:0000256" key="1">
    <source>
        <dbReference type="SAM" id="Phobius"/>
    </source>
</evidence>
<dbReference type="RefSeq" id="WP_326122905.1">
    <property type="nucleotide sequence ID" value="NZ_JARSFG010000011.1"/>
</dbReference>
<proteinExistence type="predicted"/>
<feature type="transmembrane region" description="Helical" evidence="1">
    <location>
        <begin position="191"/>
        <end position="213"/>
    </location>
</feature>
<gene>
    <name evidence="2" type="ORF">P9B03_07805</name>
</gene>